<protein>
    <recommendedName>
        <fullName evidence="3 5">Acylphosphatase</fullName>
        <ecNumber evidence="2 5">3.6.1.7</ecNumber>
    </recommendedName>
</protein>
<comment type="catalytic activity">
    <reaction evidence="4 5 6">
        <text>an acyl phosphate + H2O = a carboxylate + phosphate + H(+)</text>
        <dbReference type="Rhea" id="RHEA:14965"/>
        <dbReference type="ChEBI" id="CHEBI:15377"/>
        <dbReference type="ChEBI" id="CHEBI:15378"/>
        <dbReference type="ChEBI" id="CHEBI:29067"/>
        <dbReference type="ChEBI" id="CHEBI:43474"/>
        <dbReference type="ChEBI" id="CHEBI:59918"/>
        <dbReference type="EC" id="3.6.1.7"/>
    </reaction>
</comment>
<dbReference type="InterPro" id="IPR036046">
    <property type="entry name" value="Acylphosphatase-like_dom_sf"/>
</dbReference>
<dbReference type="Proteomes" id="UP000306317">
    <property type="component" value="Unassembled WGS sequence"/>
</dbReference>
<keyword evidence="5 6" id="KW-0378">Hydrolase</keyword>
<dbReference type="PROSITE" id="PS00150">
    <property type="entry name" value="ACYLPHOSPHATASE_1"/>
    <property type="match status" value="1"/>
</dbReference>
<dbReference type="EC" id="3.6.1.7" evidence="2 5"/>
<name>A0A4S3KC95_9GAMM</name>
<reference evidence="9 10" key="1">
    <citation type="submission" date="2017-02" db="EMBL/GenBank/DDBJ databases">
        <title>Whole genome sequencing of Rhodanobacter lindaniclasticus DSM 17932.</title>
        <authorList>
            <person name="Kumar S."/>
            <person name="Patil P."/>
            <person name="Patil P.B."/>
        </authorList>
    </citation>
    <scope>NUCLEOTIDE SEQUENCE [LARGE SCALE GENOMIC DNA]</scope>
    <source>
        <strain evidence="9 10">DSM 17932</strain>
    </source>
</reference>
<dbReference type="GO" id="GO:0003998">
    <property type="term" value="F:acylphosphatase activity"/>
    <property type="evidence" value="ECO:0007669"/>
    <property type="project" value="UniProtKB-EC"/>
</dbReference>
<dbReference type="PROSITE" id="PS00151">
    <property type="entry name" value="ACYLPHOSPHATASE_2"/>
    <property type="match status" value="1"/>
</dbReference>
<dbReference type="InterPro" id="IPR020456">
    <property type="entry name" value="Acylphosphatase"/>
</dbReference>
<evidence type="ECO:0000256" key="4">
    <source>
        <dbReference type="ARBA" id="ARBA00047645"/>
    </source>
</evidence>
<evidence type="ECO:0000259" key="8">
    <source>
        <dbReference type="PROSITE" id="PS51160"/>
    </source>
</evidence>
<feature type="active site" evidence="5">
    <location>
        <position position="36"/>
    </location>
</feature>
<dbReference type="SUPFAM" id="SSF54975">
    <property type="entry name" value="Acylphosphatase/BLUF domain-like"/>
    <property type="match status" value="1"/>
</dbReference>
<dbReference type="InterPro" id="IPR017968">
    <property type="entry name" value="Acylphosphatase_CS"/>
</dbReference>
<evidence type="ECO:0000256" key="2">
    <source>
        <dbReference type="ARBA" id="ARBA00012150"/>
    </source>
</evidence>
<sequence length="88" mass="9467">MPTARFLVEGRVQGVFFRASTREQALVLGVAGYARNLDDGRVEVLAGGSDDALEALAQWLQQGPPAARVTAVAREDLPDQVLRGFRTA</sequence>
<dbReference type="OrthoDB" id="5295388at2"/>
<dbReference type="RefSeq" id="WP_136259428.1">
    <property type="nucleotide sequence ID" value="NZ_MWIO01000046.1"/>
</dbReference>
<evidence type="ECO:0000313" key="9">
    <source>
        <dbReference type="EMBL" id="THD06043.1"/>
    </source>
</evidence>
<evidence type="ECO:0000256" key="1">
    <source>
        <dbReference type="ARBA" id="ARBA00005614"/>
    </source>
</evidence>
<dbReference type="InterPro" id="IPR001792">
    <property type="entry name" value="Acylphosphatase-like_dom"/>
</dbReference>
<comment type="similarity">
    <text evidence="1 7">Belongs to the acylphosphatase family.</text>
</comment>
<keyword evidence="10" id="KW-1185">Reference proteome</keyword>
<comment type="caution">
    <text evidence="9">The sequence shown here is derived from an EMBL/GenBank/DDBJ whole genome shotgun (WGS) entry which is preliminary data.</text>
</comment>
<dbReference type="PROSITE" id="PS51160">
    <property type="entry name" value="ACYLPHOSPHATASE_3"/>
    <property type="match status" value="1"/>
</dbReference>
<accession>A0A4S3KC95</accession>
<proteinExistence type="inferred from homology"/>
<evidence type="ECO:0000256" key="6">
    <source>
        <dbReference type="RuleBase" id="RU000553"/>
    </source>
</evidence>
<dbReference type="NCBIfam" id="NF011000">
    <property type="entry name" value="PRK14426.1"/>
    <property type="match status" value="1"/>
</dbReference>
<evidence type="ECO:0000256" key="5">
    <source>
        <dbReference type="PROSITE-ProRule" id="PRU00520"/>
    </source>
</evidence>
<dbReference type="Pfam" id="PF00708">
    <property type="entry name" value="Acylphosphatase"/>
    <property type="match status" value="1"/>
</dbReference>
<dbReference type="PANTHER" id="PTHR47268:SF4">
    <property type="entry name" value="ACYLPHOSPHATASE"/>
    <property type="match status" value="1"/>
</dbReference>
<evidence type="ECO:0000313" key="10">
    <source>
        <dbReference type="Proteomes" id="UP000306317"/>
    </source>
</evidence>
<dbReference type="Gene3D" id="3.30.70.100">
    <property type="match status" value="1"/>
</dbReference>
<dbReference type="NCBIfam" id="NF011022">
    <property type="entry name" value="PRK14451.1"/>
    <property type="match status" value="1"/>
</dbReference>
<dbReference type="AlphaFoldDB" id="A0A4S3KC95"/>
<dbReference type="EMBL" id="MWIO01000046">
    <property type="protein sequence ID" value="THD06043.1"/>
    <property type="molecule type" value="Genomic_DNA"/>
</dbReference>
<feature type="domain" description="Acylphosphatase-like" evidence="8">
    <location>
        <begin position="3"/>
        <end position="88"/>
    </location>
</feature>
<evidence type="ECO:0000256" key="3">
    <source>
        <dbReference type="ARBA" id="ARBA00015991"/>
    </source>
</evidence>
<organism evidence="9 10">
    <name type="scientific">Rhodanobacter lindaniclasticus</name>
    <dbReference type="NCBI Taxonomy" id="75310"/>
    <lineage>
        <taxon>Bacteria</taxon>
        <taxon>Pseudomonadati</taxon>
        <taxon>Pseudomonadota</taxon>
        <taxon>Gammaproteobacteria</taxon>
        <taxon>Lysobacterales</taxon>
        <taxon>Rhodanobacteraceae</taxon>
        <taxon>Rhodanobacter</taxon>
    </lineage>
</organism>
<evidence type="ECO:0000256" key="7">
    <source>
        <dbReference type="RuleBase" id="RU004168"/>
    </source>
</evidence>
<gene>
    <name evidence="9" type="ORF">B1991_14680</name>
</gene>
<feature type="active site" evidence="5">
    <location>
        <position position="18"/>
    </location>
</feature>
<dbReference type="PANTHER" id="PTHR47268">
    <property type="entry name" value="ACYLPHOSPHATASE"/>
    <property type="match status" value="1"/>
</dbReference>